<comment type="cofactor">
    <cofactor evidence="1 11">
        <name>FAD</name>
        <dbReference type="ChEBI" id="CHEBI:57692"/>
    </cofactor>
</comment>
<dbReference type="FunFam" id="3.50.50.60:FF:000002">
    <property type="entry name" value="tRNA uridine 5-carboxymethylaminomethyl modification enzyme MnmG"/>
    <property type="match status" value="1"/>
</dbReference>
<evidence type="ECO:0000256" key="10">
    <source>
        <dbReference type="ARBA" id="ARBA00031800"/>
    </source>
</evidence>
<dbReference type="Pfam" id="PF13932">
    <property type="entry name" value="SAM_GIDA_C"/>
    <property type="match status" value="1"/>
</dbReference>
<keyword evidence="5 11" id="KW-0285">Flavoprotein</keyword>
<dbReference type="InterPro" id="IPR040131">
    <property type="entry name" value="MnmG_N"/>
</dbReference>
<evidence type="ECO:0000313" key="14">
    <source>
        <dbReference type="Proteomes" id="UP000095237"/>
    </source>
</evidence>
<dbReference type="InterPro" id="IPR026904">
    <property type="entry name" value="MnmG_C"/>
</dbReference>
<dbReference type="InterPro" id="IPR036188">
    <property type="entry name" value="FAD/NAD-bd_sf"/>
</dbReference>
<dbReference type="GO" id="GO:0050660">
    <property type="term" value="F:flavin adenine dinucleotide binding"/>
    <property type="evidence" value="ECO:0007669"/>
    <property type="project" value="UniProtKB-UniRule"/>
</dbReference>
<feature type="domain" description="tRNA uridine 5-carboxymethylaminomethyl modification enzyme C-terminal subdomain" evidence="12">
    <location>
        <begin position="508"/>
        <end position="579"/>
    </location>
</feature>
<comment type="caution">
    <text evidence="13">The sequence shown here is derived from an EMBL/GenBank/DDBJ whole genome shotgun (WGS) entry which is preliminary data.</text>
</comment>
<proteinExistence type="inferred from homology"/>
<name>A0A1E5IJN4_ENDTX</name>
<dbReference type="PANTHER" id="PTHR11806:SF0">
    <property type="entry name" value="PROTEIN MTO1 HOMOLOG, MITOCHONDRIAL"/>
    <property type="match status" value="1"/>
</dbReference>
<comment type="subcellular location">
    <subcellularLocation>
        <location evidence="11">Cytoplasm</location>
    </subcellularLocation>
</comment>
<dbReference type="HAMAP" id="MF_00129">
    <property type="entry name" value="MnmG_GidA"/>
    <property type="match status" value="1"/>
</dbReference>
<comment type="similarity">
    <text evidence="3 11">Belongs to the MnmG family.</text>
</comment>
<sequence>MERKYKIAVVGAGHAGCEASLACARMGLKTLMITLNADSMARMPCNPAIGGIAKGQMVREIDAMGGEIGRITDRAGLQFKMLNSSRGPAVWSPRAQCDKEFYSVLMSKSIQNQQNLEILQSEVTSLTVKNGKVCGVKILTGETIEADAVVVTTGTFLKGRIHVGKIHFDGGRFNERSALYLSKSLAEDCGLRLGRFKTTTTPRINSRSIDYSKMTEQSGDEKPVPFSYFTKIEEWRKNLKQLSCWLTYTNPTTHKIVGDNLGLSSINIGEVNSKSPRYCPAIEEKIESYPEKTSHRVFVEPEGYNTNEVYLNGLYTGIPFNFQQQMINSIAGLENAKVIRYGYAIEYDYLSPLQIKKTLETKTVENLFLGGQINGTTGYEEAASQGFVAGVNAGLKVLGKAPFVLGRNESYIGILVDDITTKGMDEPYRMFTSRAEYRLSIRNDNADLRLMETGHSIGLIPDEAYKKFELYRNVLTDIYEGNAENLPDDEDLFPWSIEKAKEEVYIHKKYEGYIEIQNKMANKMKKSKDRKIPEDFDYNKLESLSAETKQRFFEVRPQTIGEASGICAIKPSDIAILTVYLEKQKKERKEHSKIK</sequence>
<keyword evidence="7 11" id="KW-0274">FAD</keyword>
<keyword evidence="11" id="KW-0963">Cytoplasm</keyword>
<keyword evidence="8 11" id="KW-0520">NAD</keyword>
<evidence type="ECO:0000256" key="2">
    <source>
        <dbReference type="ARBA" id="ARBA00003717"/>
    </source>
</evidence>
<dbReference type="Proteomes" id="UP000095237">
    <property type="component" value="Unassembled WGS sequence"/>
</dbReference>
<evidence type="ECO:0000313" key="13">
    <source>
        <dbReference type="EMBL" id="OEG70722.1"/>
    </source>
</evidence>
<evidence type="ECO:0000256" key="8">
    <source>
        <dbReference type="ARBA" id="ARBA00023027"/>
    </source>
</evidence>
<keyword evidence="6 11" id="KW-0819">tRNA processing</keyword>
<comment type="subunit">
    <text evidence="9 11">Homodimer. Heterotetramer of two MnmE and two MnmG subunits.</text>
</comment>
<feature type="binding site" evidence="11">
    <location>
        <begin position="11"/>
        <end position="16"/>
    </location>
    <ligand>
        <name>FAD</name>
        <dbReference type="ChEBI" id="CHEBI:57692"/>
    </ligand>
</feature>
<protein>
    <recommendedName>
        <fullName evidence="4 11">tRNA uridine 5-carboxymethylaminomethyl modification enzyme MnmG</fullName>
    </recommendedName>
    <alternativeName>
        <fullName evidence="10 11">Glucose-inhibited division protein A</fullName>
    </alternativeName>
</protein>
<accession>A0A1E5IJN4</accession>
<dbReference type="NCBIfam" id="TIGR00136">
    <property type="entry name" value="mnmG_gidA"/>
    <property type="match status" value="1"/>
</dbReference>
<dbReference type="PANTHER" id="PTHR11806">
    <property type="entry name" value="GLUCOSE INHIBITED DIVISION PROTEIN A"/>
    <property type="match status" value="1"/>
</dbReference>
<reference evidence="13 14" key="1">
    <citation type="submission" date="2015-11" db="EMBL/GenBank/DDBJ databases">
        <title>Evidence for parallel genomic evolution in an endosymbiosis of termite gut flagellates.</title>
        <authorList>
            <person name="Zheng H."/>
        </authorList>
    </citation>
    <scope>NUCLEOTIDE SEQUENCE [LARGE SCALE GENOMIC DNA]</scope>
    <source>
        <strain evidence="13 14">CET450</strain>
    </source>
</reference>
<evidence type="ECO:0000256" key="11">
    <source>
        <dbReference type="HAMAP-Rule" id="MF_00129"/>
    </source>
</evidence>
<dbReference type="AlphaFoldDB" id="A0A1E5IJN4"/>
<organism evidence="13 14">
    <name type="scientific">Endomicrobium trichonymphae</name>
    <dbReference type="NCBI Taxonomy" id="1408204"/>
    <lineage>
        <taxon>Bacteria</taxon>
        <taxon>Pseudomonadati</taxon>
        <taxon>Elusimicrobiota</taxon>
        <taxon>Endomicrobiia</taxon>
        <taxon>Endomicrobiales</taxon>
        <taxon>Endomicrobiaceae</taxon>
        <taxon>Candidatus Endomicrobiellum</taxon>
    </lineage>
</organism>
<dbReference type="InterPro" id="IPR004416">
    <property type="entry name" value="MnmG"/>
</dbReference>
<dbReference type="InterPro" id="IPR047001">
    <property type="entry name" value="MnmG_C_subdom"/>
</dbReference>
<dbReference type="GO" id="GO:0030488">
    <property type="term" value="P:tRNA methylation"/>
    <property type="evidence" value="ECO:0007669"/>
    <property type="project" value="TreeGrafter"/>
</dbReference>
<evidence type="ECO:0000256" key="9">
    <source>
        <dbReference type="ARBA" id="ARBA00025948"/>
    </source>
</evidence>
<comment type="caution">
    <text evidence="11">Lacks conserved residue(s) required for the propagation of feature annotation.</text>
</comment>
<dbReference type="InterPro" id="IPR044920">
    <property type="entry name" value="MnmG_C_subdom_sf"/>
</dbReference>
<dbReference type="Gene3D" id="3.50.50.60">
    <property type="entry name" value="FAD/NAD(P)-binding domain"/>
    <property type="match status" value="2"/>
</dbReference>
<evidence type="ECO:0000256" key="7">
    <source>
        <dbReference type="ARBA" id="ARBA00022827"/>
    </source>
</evidence>
<dbReference type="SMART" id="SM01228">
    <property type="entry name" value="GIDA_assoc_3"/>
    <property type="match status" value="1"/>
</dbReference>
<dbReference type="FunFam" id="1.10.150.570:FF:000001">
    <property type="entry name" value="tRNA uridine 5-carboxymethylaminomethyl modification enzyme MnmG"/>
    <property type="match status" value="1"/>
</dbReference>
<dbReference type="InterPro" id="IPR002218">
    <property type="entry name" value="MnmG-rel"/>
</dbReference>
<evidence type="ECO:0000256" key="6">
    <source>
        <dbReference type="ARBA" id="ARBA00022694"/>
    </source>
</evidence>
<dbReference type="EMBL" id="LNVX01000291">
    <property type="protein sequence ID" value="OEG70722.1"/>
    <property type="molecule type" value="Genomic_DNA"/>
</dbReference>
<comment type="function">
    <text evidence="2 11">NAD-binding protein involved in the addition of a carboxymethylaminomethyl (cmnm) group at the wobble position (U34) of certain tRNAs, forming tRNA-cmnm(5)s(2)U34.</text>
</comment>
<dbReference type="GO" id="GO:0002098">
    <property type="term" value="P:tRNA wobble uridine modification"/>
    <property type="evidence" value="ECO:0007669"/>
    <property type="project" value="InterPro"/>
</dbReference>
<gene>
    <name evidence="11" type="primary">mnmG</name>
    <name evidence="11" type="synonym">gidA</name>
    <name evidence="13" type="ORF">ATZ36_17265</name>
</gene>
<evidence type="ECO:0000256" key="5">
    <source>
        <dbReference type="ARBA" id="ARBA00022630"/>
    </source>
</evidence>
<evidence type="ECO:0000256" key="4">
    <source>
        <dbReference type="ARBA" id="ARBA00020461"/>
    </source>
</evidence>
<dbReference type="SUPFAM" id="SSF51905">
    <property type="entry name" value="FAD/NAD(P)-binding domain"/>
    <property type="match status" value="1"/>
</dbReference>
<evidence type="ECO:0000256" key="3">
    <source>
        <dbReference type="ARBA" id="ARBA00007653"/>
    </source>
</evidence>
<dbReference type="GO" id="GO:0005829">
    <property type="term" value="C:cytosol"/>
    <property type="evidence" value="ECO:0007669"/>
    <property type="project" value="TreeGrafter"/>
</dbReference>
<keyword evidence="14" id="KW-1185">Reference proteome</keyword>
<dbReference type="Gene3D" id="1.10.150.570">
    <property type="entry name" value="GidA associated domain, C-terminal subdomain"/>
    <property type="match status" value="1"/>
</dbReference>
<evidence type="ECO:0000259" key="12">
    <source>
        <dbReference type="SMART" id="SM01228"/>
    </source>
</evidence>
<evidence type="ECO:0000256" key="1">
    <source>
        <dbReference type="ARBA" id="ARBA00001974"/>
    </source>
</evidence>
<dbReference type="Pfam" id="PF01134">
    <property type="entry name" value="GIDA"/>
    <property type="match status" value="1"/>
</dbReference>